<organism evidence="1 2">
    <name type="scientific">Sphingobium indicum F2</name>
    <dbReference type="NCBI Taxonomy" id="1450518"/>
    <lineage>
        <taxon>Bacteria</taxon>
        <taxon>Pseudomonadati</taxon>
        <taxon>Pseudomonadota</taxon>
        <taxon>Alphaproteobacteria</taxon>
        <taxon>Sphingomonadales</taxon>
        <taxon>Sphingomonadaceae</taxon>
        <taxon>Sphingobium</taxon>
    </lineage>
</organism>
<reference evidence="1 2" key="1">
    <citation type="submission" date="2014-05" db="EMBL/GenBank/DDBJ databases">
        <title>Genome Announcement of Sphingobium lucknowense F2.</title>
        <authorList>
            <person name="Lal R."/>
            <person name="Negi V."/>
            <person name="Lata P."/>
            <person name="Sangwan N."/>
            <person name="Gupta S.K."/>
            <person name="Rao D.L.N."/>
            <person name="Das S."/>
        </authorList>
    </citation>
    <scope>NUCLEOTIDE SEQUENCE [LARGE SCALE GENOMIC DNA]</scope>
    <source>
        <strain evidence="1 2">F2</strain>
    </source>
</reference>
<protein>
    <recommendedName>
        <fullName evidence="3">ParB/Sulfiredoxin domain-containing protein</fullName>
    </recommendedName>
</protein>
<dbReference type="EMBL" id="JANF02000048">
    <property type="protein sequence ID" value="KER36701.1"/>
    <property type="molecule type" value="Genomic_DNA"/>
</dbReference>
<dbReference type="InterPro" id="IPR046681">
    <property type="entry name" value="DUF6551"/>
</dbReference>
<accession>A0A8E0WSP2</accession>
<proteinExistence type="predicted"/>
<dbReference type="SUPFAM" id="SSF110849">
    <property type="entry name" value="ParB/Sulfiredoxin"/>
    <property type="match status" value="1"/>
</dbReference>
<evidence type="ECO:0008006" key="3">
    <source>
        <dbReference type="Google" id="ProtNLM"/>
    </source>
</evidence>
<evidence type="ECO:0000313" key="2">
    <source>
        <dbReference type="Proteomes" id="UP000028135"/>
    </source>
</evidence>
<sequence length="277" mass="29836">MTRKPAFAPPIGSLPVLQYLQPTQLKVDPSYQRSIENAASQKLIASIARDWNWDLCQVLVVSRRGDQGLFVVDGQHRLQAALMRGDIAQLPCVLANYDSSQQEAAVFAKLNRQRTPLKAIDIFRAAVAGRDPEACRLMSLMTQAGVQLATSTNNVHQAPGAVSNIGGIREAQRTYGDKSTLKALRILRTGFDGQVLRYAGTIFGGIAGTVGDAEKSGHPVSEALLVAVLAGADQADWFRDIMAHKGKFPEMRPAQAATHIISTAYEEAAADDEVVAA</sequence>
<dbReference type="RefSeq" id="WP_020820944.1">
    <property type="nucleotide sequence ID" value="NZ_JANF02000048.1"/>
</dbReference>
<name>A0A8E0WSP2_9SPHN</name>
<comment type="caution">
    <text evidence="1">The sequence shown here is derived from an EMBL/GenBank/DDBJ whole genome shotgun (WGS) entry which is preliminary data.</text>
</comment>
<dbReference type="Proteomes" id="UP000028135">
    <property type="component" value="Unassembled WGS sequence"/>
</dbReference>
<dbReference type="Pfam" id="PF20188">
    <property type="entry name" value="DUF6551"/>
    <property type="match status" value="1"/>
</dbReference>
<dbReference type="AlphaFoldDB" id="A0A8E0WSP2"/>
<dbReference type="InterPro" id="IPR036086">
    <property type="entry name" value="ParB/Sulfiredoxin_sf"/>
</dbReference>
<evidence type="ECO:0000313" key="1">
    <source>
        <dbReference type="EMBL" id="KER36701.1"/>
    </source>
</evidence>
<gene>
    <name evidence="1" type="ORF">AL00_09520</name>
</gene>
<dbReference type="Gene3D" id="3.90.1530.10">
    <property type="entry name" value="Conserved hypothetical protein from pyrococcus furiosus pfu- 392566-001, ParB domain"/>
    <property type="match status" value="1"/>
</dbReference>